<dbReference type="Proteomes" id="UP001603978">
    <property type="component" value="Unassembled WGS sequence"/>
</dbReference>
<evidence type="ECO:0000313" key="5">
    <source>
        <dbReference type="Proteomes" id="UP001603978"/>
    </source>
</evidence>
<organism evidence="4 5">
    <name type="scientific">Nonomuraea marmarensis</name>
    <dbReference type="NCBI Taxonomy" id="3351344"/>
    <lineage>
        <taxon>Bacteria</taxon>
        <taxon>Bacillati</taxon>
        <taxon>Actinomycetota</taxon>
        <taxon>Actinomycetes</taxon>
        <taxon>Streptosporangiales</taxon>
        <taxon>Streptosporangiaceae</taxon>
        <taxon>Nonomuraea</taxon>
    </lineage>
</organism>
<reference evidence="4 5" key="1">
    <citation type="submission" date="2024-10" db="EMBL/GenBank/DDBJ databases">
        <authorList>
            <person name="Topkara A.R."/>
            <person name="Saygin H."/>
        </authorList>
    </citation>
    <scope>NUCLEOTIDE SEQUENCE [LARGE SCALE GENOMIC DNA]</scope>
    <source>
        <strain evidence="4 5">M3C6</strain>
    </source>
</reference>
<evidence type="ECO:0000256" key="2">
    <source>
        <dbReference type="ARBA" id="ARBA00023002"/>
    </source>
</evidence>
<dbReference type="NCBIfam" id="NF006119">
    <property type="entry name" value="PRK08264.1-5"/>
    <property type="match status" value="1"/>
</dbReference>
<evidence type="ECO:0000313" key="4">
    <source>
        <dbReference type="EMBL" id="MFG1705259.1"/>
    </source>
</evidence>
<proteinExistence type="inferred from homology"/>
<dbReference type="EMBL" id="JBICRM010000010">
    <property type="protein sequence ID" value="MFG1705259.1"/>
    <property type="molecule type" value="Genomic_DNA"/>
</dbReference>
<dbReference type="InterPro" id="IPR036291">
    <property type="entry name" value="NAD(P)-bd_dom_sf"/>
</dbReference>
<dbReference type="RefSeq" id="WP_393167112.1">
    <property type="nucleotide sequence ID" value="NZ_JBICRM010000010.1"/>
</dbReference>
<protein>
    <submittedName>
        <fullName evidence="4">SDR family oxidoreductase</fullName>
    </submittedName>
</protein>
<dbReference type="InterPro" id="IPR002347">
    <property type="entry name" value="SDR_fam"/>
</dbReference>
<name>A0ABW7AD37_9ACTN</name>
<keyword evidence="5" id="KW-1185">Reference proteome</keyword>
<dbReference type="PRINTS" id="PR00080">
    <property type="entry name" value="SDRFAMILY"/>
</dbReference>
<comment type="similarity">
    <text evidence="1 3">Belongs to the short-chain dehydrogenases/reductases (SDR) family.</text>
</comment>
<evidence type="ECO:0000256" key="3">
    <source>
        <dbReference type="RuleBase" id="RU000363"/>
    </source>
</evidence>
<accession>A0ABW7AD37</accession>
<gene>
    <name evidence="4" type="ORF">ACFLIM_18895</name>
</gene>
<dbReference type="PRINTS" id="PR00081">
    <property type="entry name" value="GDHRDH"/>
</dbReference>
<sequence>MRISGSVALVTGANRGIGHHFARQLLERGAKKVYATARNPELVDLPGVETLRLDITDPASVRAAAAAAQDVTLLINNAGVATSTNLIAGDLAKIRLEMDTHYYGTLNVVRAFAPVLGANGGGAILNVLSALSWFSYDGANAYSAAKAAEWSLTNGVRLELAGQGTLVTGVHLGAADTDMMAGYEGDMNDPADVSRAALDGIEEGRIEVVVDEWSVKAKAPLSADPSLFYAV</sequence>
<dbReference type="Pfam" id="PF00106">
    <property type="entry name" value="adh_short"/>
    <property type="match status" value="1"/>
</dbReference>
<keyword evidence="2" id="KW-0560">Oxidoreductase</keyword>
<comment type="caution">
    <text evidence="4">The sequence shown here is derived from an EMBL/GenBank/DDBJ whole genome shotgun (WGS) entry which is preliminary data.</text>
</comment>
<dbReference type="Gene3D" id="3.40.50.720">
    <property type="entry name" value="NAD(P)-binding Rossmann-like Domain"/>
    <property type="match status" value="1"/>
</dbReference>
<dbReference type="PANTHER" id="PTHR43391:SF91">
    <property type="entry name" value="OS04G0390700 PROTEIN"/>
    <property type="match status" value="1"/>
</dbReference>
<dbReference type="SUPFAM" id="SSF51735">
    <property type="entry name" value="NAD(P)-binding Rossmann-fold domains"/>
    <property type="match status" value="1"/>
</dbReference>
<dbReference type="PANTHER" id="PTHR43391">
    <property type="entry name" value="RETINOL DEHYDROGENASE-RELATED"/>
    <property type="match status" value="1"/>
</dbReference>
<evidence type="ECO:0000256" key="1">
    <source>
        <dbReference type="ARBA" id="ARBA00006484"/>
    </source>
</evidence>